<gene>
    <name evidence="1" type="ORF">J2Z22_003354</name>
</gene>
<organism evidence="1 2">
    <name type="scientific">Paenibacillus forsythiae</name>
    <dbReference type="NCBI Taxonomy" id="365616"/>
    <lineage>
        <taxon>Bacteria</taxon>
        <taxon>Bacillati</taxon>
        <taxon>Bacillota</taxon>
        <taxon>Bacilli</taxon>
        <taxon>Bacillales</taxon>
        <taxon>Paenibacillaceae</taxon>
        <taxon>Paenibacillus</taxon>
    </lineage>
</organism>
<reference evidence="1 2" key="1">
    <citation type="submission" date="2023-07" db="EMBL/GenBank/DDBJ databases">
        <title>Genomic Encyclopedia of Type Strains, Phase IV (KMG-IV): sequencing the most valuable type-strain genomes for metagenomic binning, comparative biology and taxonomic classification.</title>
        <authorList>
            <person name="Goeker M."/>
        </authorList>
    </citation>
    <scope>NUCLEOTIDE SEQUENCE [LARGE SCALE GENOMIC DNA]</scope>
    <source>
        <strain evidence="1 2">T98</strain>
    </source>
</reference>
<accession>A0ABU3HAC8</accession>
<name>A0ABU3HAC8_9BACL</name>
<comment type="caution">
    <text evidence="1">The sequence shown here is derived from an EMBL/GenBank/DDBJ whole genome shotgun (WGS) entry which is preliminary data.</text>
</comment>
<dbReference type="Proteomes" id="UP001248709">
    <property type="component" value="Unassembled WGS sequence"/>
</dbReference>
<evidence type="ECO:0000313" key="1">
    <source>
        <dbReference type="EMBL" id="MDT3427778.1"/>
    </source>
</evidence>
<sequence>MEEEEGWLKQGHPPESNVLKNPWQIAYLKRDSAGTAVGFYTQWSNH</sequence>
<proteinExistence type="predicted"/>
<dbReference type="EMBL" id="JAUSUY010000014">
    <property type="protein sequence ID" value="MDT3427778.1"/>
    <property type="molecule type" value="Genomic_DNA"/>
</dbReference>
<evidence type="ECO:0000313" key="2">
    <source>
        <dbReference type="Proteomes" id="UP001248709"/>
    </source>
</evidence>
<dbReference type="RefSeq" id="WP_156940310.1">
    <property type="nucleotide sequence ID" value="NZ_JAUSUY010000014.1"/>
</dbReference>
<protein>
    <submittedName>
        <fullName evidence="1">Uncharacterized protein</fullName>
    </submittedName>
</protein>
<keyword evidence="2" id="KW-1185">Reference proteome</keyword>